<name>A0A382I469_9ZZZZ</name>
<evidence type="ECO:0000313" key="1">
    <source>
        <dbReference type="EMBL" id="SVB94089.1"/>
    </source>
</evidence>
<gene>
    <name evidence="1" type="ORF">METZ01_LOCUS246943</name>
</gene>
<evidence type="ECO:0008006" key="2">
    <source>
        <dbReference type="Google" id="ProtNLM"/>
    </source>
</evidence>
<proteinExistence type="predicted"/>
<organism evidence="1">
    <name type="scientific">marine metagenome</name>
    <dbReference type="NCBI Taxonomy" id="408172"/>
    <lineage>
        <taxon>unclassified sequences</taxon>
        <taxon>metagenomes</taxon>
        <taxon>ecological metagenomes</taxon>
    </lineage>
</organism>
<dbReference type="EMBL" id="UINC01064940">
    <property type="protein sequence ID" value="SVB94089.1"/>
    <property type="molecule type" value="Genomic_DNA"/>
</dbReference>
<dbReference type="AlphaFoldDB" id="A0A382I469"/>
<reference evidence="1" key="1">
    <citation type="submission" date="2018-05" db="EMBL/GenBank/DDBJ databases">
        <authorList>
            <person name="Lanie J.A."/>
            <person name="Ng W.-L."/>
            <person name="Kazmierczak K.M."/>
            <person name="Andrzejewski T.M."/>
            <person name="Davidsen T.M."/>
            <person name="Wayne K.J."/>
            <person name="Tettelin H."/>
            <person name="Glass J.I."/>
            <person name="Rusch D."/>
            <person name="Podicherti R."/>
            <person name="Tsui H.-C.T."/>
            <person name="Winkler M.E."/>
        </authorList>
    </citation>
    <scope>NUCLEOTIDE SEQUENCE</scope>
</reference>
<sequence length="167" mass="19392">MAEVKTVLGVNTSHDTSVAVIVDGEVSDVFEEERSRRAKYWSPHSEVSKTKTHDDFGLLCIDHKQLHHPDYLAFASFDRRELKLHVNNRVFKDRLLQGEMIKDFSAQQLNLARLEDMQQKYPEAIKEFEVVTSLANSEHMGEDDLINEAIANQVECEVYDFKQEHHY</sequence>
<accession>A0A382I469</accession>
<protein>
    <recommendedName>
        <fullName evidence="2">Carbamoyltransferase domain-containing protein</fullName>
    </recommendedName>
</protein>
<dbReference type="Gene3D" id="3.30.420.40">
    <property type="match status" value="1"/>
</dbReference>
<feature type="non-terminal residue" evidence="1">
    <location>
        <position position="167"/>
    </location>
</feature>